<dbReference type="PROSITE" id="PS50887">
    <property type="entry name" value="GGDEF"/>
    <property type="match status" value="1"/>
</dbReference>
<feature type="domain" description="GGDEF" evidence="8">
    <location>
        <begin position="413"/>
        <end position="543"/>
    </location>
</feature>
<protein>
    <recommendedName>
        <fullName evidence="2">diguanylate cyclase</fullName>
        <ecNumber evidence="2">2.7.7.65</ecNumber>
    </recommendedName>
</protein>
<evidence type="ECO:0000313" key="10">
    <source>
        <dbReference type="EMBL" id="SDZ95214.1"/>
    </source>
</evidence>
<dbReference type="Gene3D" id="1.20.120.160">
    <property type="entry name" value="HPT domain"/>
    <property type="match status" value="1"/>
</dbReference>
<dbReference type="PANTHER" id="PTHR45138">
    <property type="entry name" value="REGULATORY COMPONENTS OF SENSORY TRANSDUCTION SYSTEM"/>
    <property type="match status" value="1"/>
</dbReference>
<gene>
    <name evidence="10" type="ORF">SAMN04488051_101132</name>
</gene>
<dbReference type="PROSITE" id="PS50110">
    <property type="entry name" value="RESPONSE_REGULATORY"/>
    <property type="match status" value="1"/>
</dbReference>
<proteinExistence type="predicted"/>
<dbReference type="Gene3D" id="3.40.50.2300">
    <property type="match status" value="2"/>
</dbReference>
<evidence type="ECO:0000256" key="1">
    <source>
        <dbReference type="ARBA" id="ARBA00001946"/>
    </source>
</evidence>
<dbReference type="InterPro" id="IPR036641">
    <property type="entry name" value="HPT_dom_sf"/>
</dbReference>
<keyword evidence="6" id="KW-0597">Phosphoprotein</keyword>
<evidence type="ECO:0000259" key="7">
    <source>
        <dbReference type="PROSITE" id="PS50110"/>
    </source>
</evidence>
<dbReference type="Gene3D" id="3.30.70.270">
    <property type="match status" value="1"/>
</dbReference>
<dbReference type="RefSeq" id="WP_245785565.1">
    <property type="nucleotide sequence ID" value="NZ_FNRM01000001.1"/>
</dbReference>
<dbReference type="Pfam" id="PF00990">
    <property type="entry name" value="GGDEF"/>
    <property type="match status" value="1"/>
</dbReference>
<evidence type="ECO:0000259" key="8">
    <source>
        <dbReference type="PROSITE" id="PS50887"/>
    </source>
</evidence>
<dbReference type="GO" id="GO:1902201">
    <property type="term" value="P:negative regulation of bacterial-type flagellum-dependent cell motility"/>
    <property type="evidence" value="ECO:0007669"/>
    <property type="project" value="TreeGrafter"/>
</dbReference>
<feature type="modified residue" description="4-aspartylphosphate" evidence="6">
    <location>
        <position position="306"/>
    </location>
</feature>
<dbReference type="EMBL" id="FNRM01000001">
    <property type="protein sequence ID" value="SDZ95214.1"/>
    <property type="molecule type" value="Genomic_DNA"/>
</dbReference>
<dbReference type="GO" id="GO:0052621">
    <property type="term" value="F:diguanylate cyclase activity"/>
    <property type="evidence" value="ECO:0007669"/>
    <property type="project" value="UniProtKB-EC"/>
</dbReference>
<dbReference type="Pfam" id="PF00072">
    <property type="entry name" value="Response_reg"/>
    <property type="match status" value="1"/>
</dbReference>
<dbReference type="EC" id="2.7.7.65" evidence="2"/>
<dbReference type="InterPro" id="IPR011006">
    <property type="entry name" value="CheY-like_superfamily"/>
</dbReference>
<name>A0A1H3X979_ALKAM</name>
<dbReference type="InterPro" id="IPR050469">
    <property type="entry name" value="Diguanylate_Cyclase"/>
</dbReference>
<evidence type="ECO:0000313" key="11">
    <source>
        <dbReference type="Proteomes" id="UP000198773"/>
    </source>
</evidence>
<dbReference type="Pfam" id="PF01627">
    <property type="entry name" value="Hpt"/>
    <property type="match status" value="1"/>
</dbReference>
<feature type="domain" description="HPt" evidence="9">
    <location>
        <begin position="13"/>
        <end position="111"/>
    </location>
</feature>
<comment type="catalytic activity">
    <reaction evidence="4">
        <text>2 GTP = 3',3'-c-di-GMP + 2 diphosphate</text>
        <dbReference type="Rhea" id="RHEA:24898"/>
        <dbReference type="ChEBI" id="CHEBI:33019"/>
        <dbReference type="ChEBI" id="CHEBI:37565"/>
        <dbReference type="ChEBI" id="CHEBI:58805"/>
        <dbReference type="EC" id="2.7.7.65"/>
    </reaction>
</comment>
<dbReference type="GO" id="GO:0000160">
    <property type="term" value="P:phosphorelay signal transduction system"/>
    <property type="evidence" value="ECO:0007669"/>
    <property type="project" value="UniProtKB-KW"/>
</dbReference>
<comment type="cofactor">
    <cofactor evidence="1">
        <name>Mg(2+)</name>
        <dbReference type="ChEBI" id="CHEBI:18420"/>
    </cofactor>
</comment>
<feature type="modified residue" description="Phosphohistidine" evidence="5">
    <location>
        <position position="55"/>
    </location>
</feature>
<evidence type="ECO:0000259" key="9">
    <source>
        <dbReference type="PROSITE" id="PS50894"/>
    </source>
</evidence>
<dbReference type="SUPFAM" id="SSF47226">
    <property type="entry name" value="Histidine-containing phosphotransfer domain, HPT domain"/>
    <property type="match status" value="1"/>
</dbReference>
<evidence type="ECO:0000256" key="6">
    <source>
        <dbReference type="PROSITE-ProRule" id="PRU00169"/>
    </source>
</evidence>
<dbReference type="Proteomes" id="UP000198773">
    <property type="component" value="Unassembled WGS sequence"/>
</dbReference>
<feature type="domain" description="Response regulatory" evidence="7">
    <location>
        <begin position="257"/>
        <end position="373"/>
    </location>
</feature>
<dbReference type="GO" id="GO:0005886">
    <property type="term" value="C:plasma membrane"/>
    <property type="evidence" value="ECO:0007669"/>
    <property type="project" value="TreeGrafter"/>
</dbReference>
<accession>A0A1H3X979</accession>
<dbReference type="InterPro" id="IPR043128">
    <property type="entry name" value="Rev_trsase/Diguanyl_cyclase"/>
</dbReference>
<evidence type="ECO:0000256" key="5">
    <source>
        <dbReference type="PROSITE-ProRule" id="PRU00110"/>
    </source>
</evidence>
<dbReference type="SUPFAM" id="SSF52172">
    <property type="entry name" value="CheY-like"/>
    <property type="match status" value="2"/>
</dbReference>
<keyword evidence="3" id="KW-0902">Two-component regulatory system</keyword>
<dbReference type="PANTHER" id="PTHR45138:SF9">
    <property type="entry name" value="DIGUANYLATE CYCLASE DGCM-RELATED"/>
    <property type="match status" value="1"/>
</dbReference>
<keyword evidence="11" id="KW-1185">Reference proteome</keyword>
<dbReference type="SMART" id="SM00448">
    <property type="entry name" value="REC"/>
    <property type="match status" value="1"/>
</dbReference>
<dbReference type="InterPro" id="IPR000160">
    <property type="entry name" value="GGDEF_dom"/>
</dbReference>
<dbReference type="CDD" id="cd01949">
    <property type="entry name" value="GGDEF"/>
    <property type="match status" value="1"/>
</dbReference>
<dbReference type="PROSITE" id="PS50894">
    <property type="entry name" value="HPT"/>
    <property type="match status" value="1"/>
</dbReference>
<dbReference type="InterPro" id="IPR001789">
    <property type="entry name" value="Sig_transdc_resp-reg_receiver"/>
</dbReference>
<dbReference type="STRING" id="152573.SAMN04488051_101132"/>
<dbReference type="AlphaFoldDB" id="A0A1H3X979"/>
<reference evidence="10 11" key="1">
    <citation type="submission" date="2016-10" db="EMBL/GenBank/DDBJ databases">
        <authorList>
            <person name="de Groot N.N."/>
        </authorList>
    </citation>
    <scope>NUCLEOTIDE SEQUENCE [LARGE SCALE GENOMIC DNA]</scope>
    <source>
        <strain evidence="10 11">CGMCC 1.3430</strain>
    </source>
</reference>
<dbReference type="GO" id="GO:0004672">
    <property type="term" value="F:protein kinase activity"/>
    <property type="evidence" value="ECO:0007669"/>
    <property type="project" value="UniProtKB-ARBA"/>
</dbReference>
<dbReference type="NCBIfam" id="TIGR00254">
    <property type="entry name" value="GGDEF"/>
    <property type="match status" value="1"/>
</dbReference>
<dbReference type="SMART" id="SM00267">
    <property type="entry name" value="GGDEF"/>
    <property type="match status" value="1"/>
</dbReference>
<dbReference type="GO" id="GO:0043709">
    <property type="term" value="P:cell adhesion involved in single-species biofilm formation"/>
    <property type="evidence" value="ECO:0007669"/>
    <property type="project" value="TreeGrafter"/>
</dbReference>
<dbReference type="CDD" id="cd00156">
    <property type="entry name" value="REC"/>
    <property type="match status" value="1"/>
</dbReference>
<evidence type="ECO:0000256" key="4">
    <source>
        <dbReference type="ARBA" id="ARBA00034247"/>
    </source>
</evidence>
<dbReference type="InterPro" id="IPR008207">
    <property type="entry name" value="Sig_transdc_His_kin_Hpt_dom"/>
</dbReference>
<evidence type="ECO:0000256" key="3">
    <source>
        <dbReference type="ARBA" id="ARBA00023012"/>
    </source>
</evidence>
<dbReference type="InterPro" id="IPR029787">
    <property type="entry name" value="Nucleotide_cyclase"/>
</dbReference>
<organism evidence="10 11">
    <name type="scientific">Alkalimonas amylolytica</name>
    <dbReference type="NCBI Taxonomy" id="152573"/>
    <lineage>
        <taxon>Bacteria</taxon>
        <taxon>Pseudomonadati</taxon>
        <taxon>Pseudomonadota</taxon>
        <taxon>Gammaproteobacteria</taxon>
        <taxon>Alkalimonas</taxon>
    </lineage>
</organism>
<sequence>MTSKQKQVDYKQRFAALQQRFIGTLTTKADRLCQLAKAIAQGEQSFLAEVIADSHQLSGSCGTFGQKSLGDLASGIEQTAIALQNSEPHSDRTLQLLIELTEHFQRNVASVIDTALNTPVVKQAAEQENNLIWLLLNDALLTDDLSRQLSAFGYSIEVFTDFSACCQALDAISPALIYSAVELDATAGSVFKQTDLLKAMQEKQIPWMLYSPSDDFDLRILAARHQAQAFYVSPLDIPAMLGRITELMQLKSEQKGRVCVMDDDALLAEHYALTLQAAGIECMVLAEPRQLIQDILHFQPELILMDLHMPLYSGPELAGVIRQHDALKSLPIVYLSAERDQAQQLKAMAFGADDFMTKPIDDAQLVKVVQVRLARSRELRNLIEKDSLTGLIKHSAIKEVAQLEFERAKRSGKNVSVVMLDIDHFKSVNDKYGHAIGDVVITTLATMLQQRIRRTDKAGRYGGEEFLLVLPNCGRQDAMPMLETILESFRSIVFHAAGQDFYCTFSAGVACSDADFSDAEAMLAAADERLYQAKSLGRNRVLA</sequence>
<dbReference type="FunFam" id="3.30.70.270:FF:000001">
    <property type="entry name" value="Diguanylate cyclase domain protein"/>
    <property type="match status" value="1"/>
</dbReference>
<evidence type="ECO:0000256" key="2">
    <source>
        <dbReference type="ARBA" id="ARBA00012528"/>
    </source>
</evidence>
<dbReference type="SUPFAM" id="SSF55073">
    <property type="entry name" value="Nucleotide cyclase"/>
    <property type="match status" value="1"/>
</dbReference>